<dbReference type="Pfam" id="PF00153">
    <property type="entry name" value="Mito_carr"/>
    <property type="match status" value="1"/>
</dbReference>
<keyword evidence="8 9" id="KW-0472">Membrane</keyword>
<dbReference type="InterPro" id="IPR018108">
    <property type="entry name" value="MCP_transmembrane"/>
</dbReference>
<evidence type="ECO:0000256" key="7">
    <source>
        <dbReference type="ARBA" id="ARBA00023128"/>
    </source>
</evidence>
<evidence type="ECO:0000256" key="8">
    <source>
        <dbReference type="ARBA" id="ARBA00023136"/>
    </source>
</evidence>
<dbReference type="InterPro" id="IPR050567">
    <property type="entry name" value="Mitochondrial_Carrier"/>
</dbReference>
<dbReference type="EMBL" id="AMQN01008106">
    <property type="status" value="NOT_ANNOTATED_CDS"/>
    <property type="molecule type" value="Genomic_DNA"/>
</dbReference>
<protein>
    <submittedName>
        <fullName evidence="11 12">Uncharacterized protein</fullName>
    </submittedName>
</protein>
<comment type="subcellular location">
    <subcellularLocation>
        <location evidence="1">Mitochondrion membrane</location>
        <topology evidence="1">Multi-pass membrane protein</topology>
    </subcellularLocation>
</comment>
<evidence type="ECO:0000256" key="9">
    <source>
        <dbReference type="PROSITE-ProRule" id="PRU00282"/>
    </source>
</evidence>
<reference evidence="13" key="1">
    <citation type="submission" date="2012-12" db="EMBL/GenBank/DDBJ databases">
        <authorList>
            <person name="Hellsten U."/>
            <person name="Grimwood J."/>
            <person name="Chapman J.A."/>
            <person name="Shapiro H."/>
            <person name="Aerts A."/>
            <person name="Otillar R.P."/>
            <person name="Terry A.Y."/>
            <person name="Boore J.L."/>
            <person name="Simakov O."/>
            <person name="Marletaz F."/>
            <person name="Cho S.-J."/>
            <person name="Edsinger-Gonzales E."/>
            <person name="Havlak P."/>
            <person name="Kuo D.-H."/>
            <person name="Larsson T."/>
            <person name="Lv J."/>
            <person name="Arendt D."/>
            <person name="Savage R."/>
            <person name="Osoegawa K."/>
            <person name="de Jong P."/>
            <person name="Lindberg D.R."/>
            <person name="Seaver E.C."/>
            <person name="Weisblat D.A."/>
            <person name="Putnam N.H."/>
            <person name="Grigoriev I.V."/>
            <person name="Rokhsar D.S."/>
        </authorList>
    </citation>
    <scope>NUCLEOTIDE SEQUENCE</scope>
    <source>
        <strain evidence="13">I ESC-2004</strain>
    </source>
</reference>
<accession>R7UL65</accession>
<dbReference type="GO" id="GO:0005289">
    <property type="term" value="F:high-affinity L-arginine transmembrane transporter activity"/>
    <property type="evidence" value="ECO:0007669"/>
    <property type="project" value="TreeGrafter"/>
</dbReference>
<dbReference type="OMA" id="YCEPANR"/>
<keyword evidence="13" id="KW-1185">Reference proteome</keyword>
<dbReference type="PANTHER" id="PTHR45624:SF61">
    <property type="entry name" value="MITOCHONDRIAL BASIC AMINO ACIDS TRANSPORTER"/>
    <property type="match status" value="1"/>
</dbReference>
<dbReference type="EMBL" id="AMQN01008109">
    <property type="status" value="NOT_ANNOTATED_CDS"/>
    <property type="molecule type" value="Genomic_DNA"/>
</dbReference>
<dbReference type="STRING" id="283909.R7UL65"/>
<gene>
    <name evidence="11" type="ORF">CAPTEDRAFT_189799</name>
</gene>
<evidence type="ECO:0000256" key="1">
    <source>
        <dbReference type="ARBA" id="ARBA00004225"/>
    </source>
</evidence>
<dbReference type="SUPFAM" id="SSF103506">
    <property type="entry name" value="Mitochondrial carrier"/>
    <property type="match status" value="1"/>
</dbReference>
<dbReference type="Proteomes" id="UP000014760">
    <property type="component" value="Unassembled WGS sequence"/>
</dbReference>
<keyword evidence="6" id="KW-1133">Transmembrane helix</keyword>
<sequence length="126" mass="13784">MAVDFFAGCIGGCAGVLVGHPFDTVKVRLQTQNFSKPQYKGTFDCFISIAKKESVFGLYKGMSSPLYGLAAINAIVFGVQRNVQRRMENPQSLTSHFIAGIWSLDPVSLLPKNLETKNAHFADIAK</sequence>
<dbReference type="InterPro" id="IPR023395">
    <property type="entry name" value="MCP_dom_sf"/>
</dbReference>
<dbReference type="EMBL" id="AMQN01008108">
    <property type="status" value="NOT_ANNOTATED_CDS"/>
    <property type="molecule type" value="Genomic_DNA"/>
</dbReference>
<reference evidence="11 13" key="2">
    <citation type="journal article" date="2013" name="Nature">
        <title>Insights into bilaterian evolution from three spiralian genomes.</title>
        <authorList>
            <person name="Simakov O."/>
            <person name="Marletaz F."/>
            <person name="Cho S.J."/>
            <person name="Edsinger-Gonzales E."/>
            <person name="Havlak P."/>
            <person name="Hellsten U."/>
            <person name="Kuo D.H."/>
            <person name="Larsson T."/>
            <person name="Lv J."/>
            <person name="Arendt D."/>
            <person name="Savage R."/>
            <person name="Osoegawa K."/>
            <person name="de Jong P."/>
            <person name="Grimwood J."/>
            <person name="Chapman J.A."/>
            <person name="Shapiro H."/>
            <person name="Aerts A."/>
            <person name="Otillar R.P."/>
            <person name="Terry A.Y."/>
            <person name="Boore J.L."/>
            <person name="Grigoriev I.V."/>
            <person name="Lindberg D.R."/>
            <person name="Seaver E.C."/>
            <person name="Weisblat D.A."/>
            <person name="Putnam N.H."/>
            <person name="Rokhsar D.S."/>
        </authorList>
    </citation>
    <scope>NUCLEOTIDE SEQUENCE</scope>
    <source>
        <strain evidence="11 13">I ESC-2004</strain>
    </source>
</reference>
<dbReference type="PANTHER" id="PTHR45624">
    <property type="entry name" value="MITOCHONDRIAL BASIC AMINO ACIDS TRANSPORTER-RELATED"/>
    <property type="match status" value="1"/>
</dbReference>
<evidence type="ECO:0000313" key="13">
    <source>
        <dbReference type="Proteomes" id="UP000014760"/>
    </source>
</evidence>
<keyword evidence="4 9" id="KW-0812">Transmembrane</keyword>
<dbReference type="AlphaFoldDB" id="R7UL65"/>
<dbReference type="EnsemblMetazoa" id="CapteT189799">
    <property type="protein sequence ID" value="CapteP189799"/>
    <property type="gene ID" value="CapteG189799"/>
</dbReference>
<dbReference type="OrthoDB" id="193856at2759"/>
<feature type="repeat" description="Solcar" evidence="9">
    <location>
        <begin position="2"/>
        <end position="86"/>
    </location>
</feature>
<dbReference type="GO" id="GO:0031966">
    <property type="term" value="C:mitochondrial membrane"/>
    <property type="evidence" value="ECO:0007669"/>
    <property type="project" value="UniProtKB-SubCell"/>
</dbReference>
<dbReference type="HOGENOM" id="CLU_015166_11_3_1"/>
<dbReference type="FunFam" id="1.50.40.10:FF:000087">
    <property type="entry name" value="SLC (SoLute Carrier) homolog"/>
    <property type="match status" value="1"/>
</dbReference>
<keyword evidence="3 10" id="KW-0813">Transport</keyword>
<organism evidence="11">
    <name type="scientific">Capitella teleta</name>
    <name type="common">Polychaete worm</name>
    <dbReference type="NCBI Taxonomy" id="283909"/>
    <lineage>
        <taxon>Eukaryota</taxon>
        <taxon>Metazoa</taxon>
        <taxon>Spiralia</taxon>
        <taxon>Lophotrochozoa</taxon>
        <taxon>Annelida</taxon>
        <taxon>Polychaeta</taxon>
        <taxon>Sedentaria</taxon>
        <taxon>Scolecida</taxon>
        <taxon>Capitellidae</taxon>
        <taxon>Capitella</taxon>
    </lineage>
</organism>
<dbReference type="Gene3D" id="1.50.40.10">
    <property type="entry name" value="Mitochondrial carrier domain"/>
    <property type="match status" value="1"/>
</dbReference>
<evidence type="ECO:0000256" key="6">
    <source>
        <dbReference type="ARBA" id="ARBA00022989"/>
    </source>
</evidence>
<comment type="similarity">
    <text evidence="2 10">Belongs to the mitochondrial carrier (TC 2.A.29) family.</text>
</comment>
<dbReference type="EMBL" id="KB302198">
    <property type="protein sequence ID" value="ELU04533.1"/>
    <property type="molecule type" value="Genomic_DNA"/>
</dbReference>
<evidence type="ECO:0000256" key="5">
    <source>
        <dbReference type="ARBA" id="ARBA00022737"/>
    </source>
</evidence>
<evidence type="ECO:0000256" key="10">
    <source>
        <dbReference type="RuleBase" id="RU000488"/>
    </source>
</evidence>
<dbReference type="EMBL" id="AMQN01008107">
    <property type="status" value="NOT_ANNOTATED_CDS"/>
    <property type="molecule type" value="Genomic_DNA"/>
</dbReference>
<dbReference type="PROSITE" id="PS50920">
    <property type="entry name" value="SOLCAR"/>
    <property type="match status" value="1"/>
</dbReference>
<evidence type="ECO:0000313" key="12">
    <source>
        <dbReference type="EnsemblMetazoa" id="CapteP189799"/>
    </source>
</evidence>
<reference evidence="12" key="3">
    <citation type="submission" date="2015-06" db="UniProtKB">
        <authorList>
            <consortium name="EnsemblMetazoa"/>
        </authorList>
    </citation>
    <scope>IDENTIFICATION</scope>
</reference>
<dbReference type="GO" id="GO:1990575">
    <property type="term" value="P:mitochondrial L-ornithine transmembrane transport"/>
    <property type="evidence" value="ECO:0007669"/>
    <property type="project" value="TreeGrafter"/>
</dbReference>
<evidence type="ECO:0000256" key="4">
    <source>
        <dbReference type="ARBA" id="ARBA00022692"/>
    </source>
</evidence>
<name>R7UL65_CAPTE</name>
<proteinExistence type="inferred from homology"/>
<evidence type="ECO:0000313" key="11">
    <source>
        <dbReference type="EMBL" id="ELU04533.1"/>
    </source>
</evidence>
<evidence type="ECO:0000256" key="2">
    <source>
        <dbReference type="ARBA" id="ARBA00006375"/>
    </source>
</evidence>
<keyword evidence="7" id="KW-0496">Mitochondrion</keyword>
<keyword evidence="5" id="KW-0677">Repeat</keyword>
<evidence type="ECO:0000256" key="3">
    <source>
        <dbReference type="ARBA" id="ARBA00022448"/>
    </source>
</evidence>